<feature type="domain" description="Smf/DprA SAM" evidence="4">
    <location>
        <begin position="1"/>
        <end position="64"/>
    </location>
</feature>
<dbReference type="RefSeq" id="WP_026823149.1">
    <property type="nucleotide sequence ID" value="NZ_CP038613.1"/>
</dbReference>
<organism evidence="5 7">
    <name type="scientific">Arsenophonus nasoniae</name>
    <name type="common">son-killer infecting Nasonia vitripennis</name>
    <dbReference type="NCBI Taxonomy" id="638"/>
    <lineage>
        <taxon>Bacteria</taxon>
        <taxon>Pseudomonadati</taxon>
        <taxon>Pseudomonadota</taxon>
        <taxon>Gammaproteobacteria</taxon>
        <taxon>Enterobacterales</taxon>
        <taxon>Morganellaceae</taxon>
        <taxon>Arsenophonus</taxon>
    </lineage>
</organism>
<dbReference type="EMBL" id="CP038613">
    <property type="protein sequence ID" value="QBY45478.1"/>
    <property type="molecule type" value="Genomic_DNA"/>
</dbReference>
<evidence type="ECO:0000313" key="6">
    <source>
        <dbReference type="EMBL" id="WGM07845.1"/>
    </source>
</evidence>
<evidence type="ECO:0000313" key="5">
    <source>
        <dbReference type="EMBL" id="QBY45478.1"/>
    </source>
</evidence>
<dbReference type="Proteomes" id="UP000295134">
    <property type="component" value="Chromosome"/>
</dbReference>
<evidence type="ECO:0000313" key="7">
    <source>
        <dbReference type="Proteomes" id="UP000295134"/>
    </source>
</evidence>
<evidence type="ECO:0000259" key="3">
    <source>
        <dbReference type="Pfam" id="PF17782"/>
    </source>
</evidence>
<dbReference type="InterPro" id="IPR057338">
    <property type="entry name" value="DprA_SAM"/>
</dbReference>
<proteinExistence type="inferred from homology"/>
<evidence type="ECO:0000256" key="1">
    <source>
        <dbReference type="ARBA" id="ARBA00006525"/>
    </source>
</evidence>
<accession>A0A4P7L622</accession>
<name>A0A4P7L622_9GAMM</name>
<reference evidence="5 7" key="1">
    <citation type="submission" date="2019-03" db="EMBL/GenBank/DDBJ databases">
        <title>Long-read sequencing reveals hyperdense prophage content in a complex bacterial symbiont genome.</title>
        <authorList>
            <person name="Frost C.L."/>
            <person name="Siozios S."/>
            <person name="Nadal-Jimenez P."/>
            <person name="Brockhurst M.A."/>
            <person name="King K.C."/>
            <person name="Darby A.C."/>
            <person name="Hurst G.D.D."/>
        </authorList>
    </citation>
    <scope>NUCLEOTIDE SEQUENCE [LARGE SCALE GENOMIC DNA]</scope>
    <source>
        <strain evidence="5 7">FIN</strain>
    </source>
</reference>
<dbReference type="InterPro" id="IPR036388">
    <property type="entry name" value="WH-like_DNA-bd_sf"/>
</dbReference>
<gene>
    <name evidence="6" type="primary">dprA</name>
    <name evidence="5" type="ORF">ArsFIN_40810</name>
    <name evidence="6" type="ORF">QE258_19440</name>
</gene>
<dbReference type="SUPFAM" id="SSF102405">
    <property type="entry name" value="MCP/YpsA-like"/>
    <property type="match status" value="1"/>
</dbReference>
<dbReference type="GeneID" id="96878943"/>
<dbReference type="Pfam" id="PF17782">
    <property type="entry name" value="WHD_DprA"/>
    <property type="match status" value="1"/>
</dbReference>
<dbReference type="Proteomes" id="UP001177592">
    <property type="component" value="Chromosome"/>
</dbReference>
<dbReference type="Pfam" id="PF02481">
    <property type="entry name" value="DNA_processg_A"/>
    <property type="match status" value="1"/>
</dbReference>
<dbReference type="PANTHER" id="PTHR43022">
    <property type="entry name" value="PROTEIN SMF"/>
    <property type="match status" value="1"/>
</dbReference>
<evidence type="ECO:0000259" key="4">
    <source>
        <dbReference type="Pfam" id="PF25317"/>
    </source>
</evidence>
<dbReference type="Pfam" id="PF25317">
    <property type="entry name" value="SAM_SMF"/>
    <property type="match status" value="1"/>
</dbReference>
<evidence type="ECO:0000313" key="8">
    <source>
        <dbReference type="Proteomes" id="UP001177592"/>
    </source>
</evidence>
<dbReference type="Gene3D" id="3.40.50.450">
    <property type="match status" value="1"/>
</dbReference>
<dbReference type="EMBL" id="CP123523">
    <property type="protein sequence ID" value="WGM07845.1"/>
    <property type="molecule type" value="Genomic_DNA"/>
</dbReference>
<dbReference type="InterPro" id="IPR003488">
    <property type="entry name" value="DprA"/>
</dbReference>
<feature type="domain" description="DprA winged helix" evidence="3">
    <location>
        <begin position="307"/>
        <end position="352"/>
    </location>
</feature>
<dbReference type="KEGG" id="ans:ArsFIN_40810"/>
<dbReference type="NCBIfam" id="TIGR00732">
    <property type="entry name" value="dprA"/>
    <property type="match status" value="1"/>
</dbReference>
<dbReference type="AlphaFoldDB" id="A0A4P7L622"/>
<dbReference type="InterPro" id="IPR041614">
    <property type="entry name" value="DprA_WH"/>
</dbReference>
<comment type="similarity">
    <text evidence="1">Belongs to the DprA/Smf family.</text>
</comment>
<dbReference type="PANTHER" id="PTHR43022:SF1">
    <property type="entry name" value="PROTEIN SMF"/>
    <property type="match status" value="1"/>
</dbReference>
<sequence>MDPMEIWLRMRMVSHLSTVKITAIVEKLIEINNVKVASLRACGLSPHQCVQFTHANSKAIYAAMKWLDVSEHKLITLSDPNYPYLLKQIYSPPIILFVAGKEKALSSTQIAMVGSRYNDFYGEKWAQIFSQELVMHKFTITSGLAIGIDGISHKTALRNNGITLAVLGSGLNKLYPTQHTSLANKIKEKGALVSEYLPDTPPLAKNFPRRNRIISGLSKAVIVIAAGLKSGSLITAKCALEQGKDIFALPGALGNSLYEGNHWLIQQGAYLASSPQDIIEHLNSGLKWLPENKILSDNLHIDNSMNNILRYINFEPTPIDLIAERSGLSVIEVSAQLLEFELMGKVIFVSGGYIRVE</sequence>
<feature type="domain" description="Smf/DprA SLOG" evidence="2">
    <location>
        <begin position="73"/>
        <end position="282"/>
    </location>
</feature>
<dbReference type="InterPro" id="IPR057666">
    <property type="entry name" value="DrpA_SLOG"/>
</dbReference>
<reference evidence="6" key="2">
    <citation type="submission" date="2023-04" db="EMBL/GenBank/DDBJ databases">
        <title>Genome dynamics across the evolutionary transition to endosymbiosis.</title>
        <authorList>
            <person name="Siozios S."/>
            <person name="Nadal-Jimenez P."/>
            <person name="Azagi T."/>
            <person name="Sprong H."/>
            <person name="Frost C.L."/>
            <person name="Parratt S.R."/>
            <person name="Taylor G."/>
            <person name="Brettell L."/>
            <person name="Lew K.C."/>
            <person name="Croft L."/>
            <person name="King K.C."/>
            <person name="Brockhurst M.A."/>
            <person name="Hypsa V."/>
            <person name="Novakova E."/>
            <person name="Darby A.C."/>
            <person name="Hurst G.D.D."/>
        </authorList>
    </citation>
    <scope>NUCLEOTIDE SEQUENCE</scope>
    <source>
        <strain evidence="6">ANv_CAN</strain>
    </source>
</reference>
<keyword evidence="8" id="KW-1185">Reference proteome</keyword>
<dbReference type="Gene3D" id="1.10.10.10">
    <property type="entry name" value="Winged helix-like DNA-binding domain superfamily/Winged helix DNA-binding domain"/>
    <property type="match status" value="1"/>
</dbReference>
<evidence type="ECO:0000259" key="2">
    <source>
        <dbReference type="Pfam" id="PF02481"/>
    </source>
</evidence>
<dbReference type="GO" id="GO:0009294">
    <property type="term" value="P:DNA-mediated transformation"/>
    <property type="evidence" value="ECO:0007669"/>
    <property type="project" value="InterPro"/>
</dbReference>
<protein>
    <submittedName>
        <fullName evidence="5">DNA recombination-mediator protein A</fullName>
    </submittedName>
    <submittedName>
        <fullName evidence="6">DNA-processing protein DprA</fullName>
    </submittedName>
</protein>